<proteinExistence type="inferred from homology"/>
<evidence type="ECO:0000313" key="2">
    <source>
        <dbReference type="EMBL" id="PLS28479.1"/>
    </source>
</evidence>
<gene>
    <name evidence="2" type="ORF">CGZ88_0641</name>
</gene>
<dbReference type="GO" id="GO:0005524">
    <property type="term" value="F:ATP binding"/>
    <property type="evidence" value="ECO:0007669"/>
    <property type="project" value="TreeGrafter"/>
</dbReference>
<dbReference type="Pfam" id="PF03136">
    <property type="entry name" value="Pup_ligase"/>
    <property type="match status" value="1"/>
</dbReference>
<dbReference type="PANTHER" id="PTHR42307">
    <property type="entry name" value="PUP DEAMIDASE/DEPUPYLASE"/>
    <property type="match status" value="1"/>
</dbReference>
<dbReference type="GO" id="GO:0070490">
    <property type="term" value="P:protein pupylation"/>
    <property type="evidence" value="ECO:0007669"/>
    <property type="project" value="TreeGrafter"/>
</dbReference>
<dbReference type="Proteomes" id="UP000234935">
    <property type="component" value="Unassembled WGS sequence"/>
</dbReference>
<dbReference type="PANTHER" id="PTHR42307:SF2">
    <property type="entry name" value="PUP DEAMIDASE_DEPUPYLASE"/>
    <property type="match status" value="1"/>
</dbReference>
<dbReference type="GO" id="GO:0016874">
    <property type="term" value="F:ligase activity"/>
    <property type="evidence" value="ECO:0007669"/>
    <property type="project" value="UniProtKB-KW"/>
</dbReference>
<dbReference type="GO" id="GO:0016811">
    <property type="term" value="F:hydrolase activity, acting on carbon-nitrogen (but not peptide) bonds, in linear amides"/>
    <property type="evidence" value="ECO:0007669"/>
    <property type="project" value="InterPro"/>
</dbReference>
<dbReference type="EMBL" id="NMYC01000001">
    <property type="protein sequence ID" value="PLS28479.1"/>
    <property type="molecule type" value="Genomic_DNA"/>
</dbReference>
<dbReference type="GO" id="GO:0019941">
    <property type="term" value="P:modification-dependent protein catabolic process"/>
    <property type="evidence" value="ECO:0007669"/>
    <property type="project" value="InterPro"/>
</dbReference>
<evidence type="ECO:0000256" key="1">
    <source>
        <dbReference type="ARBA" id="ARBA00009114"/>
    </source>
</evidence>
<keyword evidence="3" id="KW-1185">Reference proteome</keyword>
<protein>
    <submittedName>
        <fullName evidence="2">Ligase</fullName>
    </submittedName>
</protein>
<accession>A0A2N5J2R2</accession>
<evidence type="ECO:0000313" key="3">
    <source>
        <dbReference type="Proteomes" id="UP000234935"/>
    </source>
</evidence>
<sequence>MSVRRVIGTETEYAVMADRGNPVQWSFDVIAGAGDEAARTIRWDYRQEDPINDMRGQRLERAAARPEMLTDEPQPQITNVLAANGGRLYVDHAHPEYSSPETDDPFTAVVYDTAGDVLMRRAASCANAEGHEDGTLRLYRNNVDGKGASWGSHENYLMRRDVPFDTTAAMMTAHFITRQQYTGSGRIGLGERGERPGYQLSQRADYFHMQVALQTTFDRPIVNTRDESHAPADMRRLHVIVGDANRMDVPRVLKLGTTSMLLWTLEHADEAGIDVAARLEELRLDDPVDAMHRVSHDLTLAEPLAMAHGGTMTAWQIQVMLSALVYETAAAVHGTDTRGEPVWPDRETRSVMAMWKQALLDVAAMRHADDGERLQSSAEASRLEWLCKWQIVEGMRRRLHPSESFDQALADPRLQAIDLRWASLDESESIYAKVRSRTERTASDEEIAAAVGEPPVDTRAWLRGTLVRRWPQQLRAVSWTRVTTRDDADGRQWTLDMSDPRAFTQEACTDALADADDAWQALRALGGAPVDAACDDGGRRAV</sequence>
<comment type="caution">
    <text evidence="2">The sequence shown here is derived from an EMBL/GenBank/DDBJ whole genome shotgun (WGS) entry which is preliminary data.</text>
</comment>
<dbReference type="NCBIfam" id="TIGR03688">
    <property type="entry name" value="depupylase_Dop"/>
    <property type="match status" value="1"/>
</dbReference>
<comment type="similarity">
    <text evidence="1">Belongs to the Pup ligase/Pup deamidase family. Pup deamidase subfamily.</text>
</comment>
<dbReference type="InterPro" id="IPR022366">
    <property type="entry name" value="Pup_deamidase"/>
</dbReference>
<keyword evidence="2" id="KW-0436">Ligase</keyword>
<organism evidence="2 3">
    <name type="scientific">Bifidobacterium anseris</name>
    <dbReference type="NCBI Taxonomy" id="2020963"/>
    <lineage>
        <taxon>Bacteria</taxon>
        <taxon>Bacillati</taxon>
        <taxon>Actinomycetota</taxon>
        <taxon>Actinomycetes</taxon>
        <taxon>Bifidobacteriales</taxon>
        <taxon>Bifidobacteriaceae</taxon>
        <taxon>Bifidobacterium</taxon>
    </lineage>
</organism>
<dbReference type="InterPro" id="IPR004347">
    <property type="entry name" value="Pup_ligase/deamidase"/>
</dbReference>
<dbReference type="GO" id="GO:0010498">
    <property type="term" value="P:proteasomal protein catabolic process"/>
    <property type="evidence" value="ECO:0007669"/>
    <property type="project" value="InterPro"/>
</dbReference>
<dbReference type="AlphaFoldDB" id="A0A2N5J2R2"/>
<name>A0A2N5J2R2_9BIFI</name>
<dbReference type="GO" id="GO:0008233">
    <property type="term" value="F:peptidase activity"/>
    <property type="evidence" value="ECO:0007669"/>
    <property type="project" value="InterPro"/>
</dbReference>
<dbReference type="OrthoDB" id="9760627at2"/>
<dbReference type="RefSeq" id="WP_101671049.1">
    <property type="nucleotide sequence ID" value="NZ_NMYC01000001.1"/>
</dbReference>
<reference evidence="2 3" key="1">
    <citation type="submission" date="2017-07" db="EMBL/GenBank/DDBJ databases">
        <title>Bifidobacterium novel species.</title>
        <authorList>
            <person name="Lugli G.A."/>
            <person name="Milani C."/>
            <person name="Duranti S."/>
            <person name="Mangifesta M."/>
        </authorList>
    </citation>
    <scope>NUCLEOTIDE SEQUENCE [LARGE SCALE GENOMIC DNA]</scope>
    <source>
        <strain evidence="3">Goo31D</strain>
    </source>
</reference>